<dbReference type="OrthoDB" id="9802264at2"/>
<comment type="similarity">
    <text evidence="1 7">Belongs to the ABC transporter superfamily.</text>
</comment>
<dbReference type="InterPro" id="IPR005892">
    <property type="entry name" value="Gly-betaine_transp_ATP-bd"/>
</dbReference>
<dbReference type="FunFam" id="3.40.50.300:FF:000201">
    <property type="entry name" value="Glycine betaine/L-proline ABC transporter ATP-binding protein"/>
    <property type="match status" value="1"/>
</dbReference>
<dbReference type="EC" id="7.6.2.9" evidence="7"/>
<comment type="subunit">
    <text evidence="7">The complex is probably composed of two ATP-binding proteins, two transmembrane proteins and a solute-binding protein.</text>
</comment>
<dbReference type="InterPro" id="IPR027417">
    <property type="entry name" value="P-loop_NTPase"/>
</dbReference>
<keyword evidence="7" id="KW-1003">Cell membrane</keyword>
<keyword evidence="3 7" id="KW-0547">Nucleotide-binding</keyword>
<dbReference type="GO" id="GO:0005524">
    <property type="term" value="F:ATP binding"/>
    <property type="evidence" value="ECO:0007669"/>
    <property type="project" value="UniProtKB-UniRule"/>
</dbReference>
<keyword evidence="4 7" id="KW-0067">ATP-binding</keyword>
<dbReference type="Pfam" id="PF00005">
    <property type="entry name" value="ABC_tran"/>
    <property type="match status" value="1"/>
</dbReference>
<dbReference type="PROSITE" id="PS00211">
    <property type="entry name" value="ABC_TRANSPORTER_1"/>
    <property type="match status" value="1"/>
</dbReference>
<keyword evidence="10" id="KW-1185">Reference proteome</keyword>
<keyword evidence="7" id="KW-0472">Membrane</keyword>
<comment type="catalytic activity">
    <reaction evidence="5">
        <text>a quaternary ammonium(out) + ATP + H2O = a quaternary ammonium(in) + ADP + phosphate + H(+)</text>
        <dbReference type="Rhea" id="RHEA:11036"/>
        <dbReference type="ChEBI" id="CHEBI:15377"/>
        <dbReference type="ChEBI" id="CHEBI:15378"/>
        <dbReference type="ChEBI" id="CHEBI:30616"/>
        <dbReference type="ChEBI" id="CHEBI:35267"/>
        <dbReference type="ChEBI" id="CHEBI:43474"/>
        <dbReference type="ChEBI" id="CHEBI:456216"/>
        <dbReference type="EC" id="7.6.2.9"/>
    </reaction>
    <physiologicalReaction direction="left-to-right" evidence="5">
        <dbReference type="Rhea" id="RHEA:11037"/>
    </physiologicalReaction>
</comment>
<dbReference type="SUPFAM" id="SSF52540">
    <property type="entry name" value="P-loop containing nucleoside triphosphate hydrolases"/>
    <property type="match status" value="1"/>
</dbReference>
<dbReference type="RefSeq" id="WP_142899957.1">
    <property type="nucleotide sequence ID" value="NZ_ML660073.1"/>
</dbReference>
<evidence type="ECO:0000256" key="5">
    <source>
        <dbReference type="ARBA" id="ARBA00051811"/>
    </source>
</evidence>
<evidence type="ECO:0000313" key="10">
    <source>
        <dbReference type="Proteomes" id="UP000315252"/>
    </source>
</evidence>
<comment type="subcellular location">
    <subcellularLocation>
        <location evidence="7">Cell inner membrane</location>
        <topology evidence="7">Peripheral membrane protein</topology>
    </subcellularLocation>
</comment>
<comment type="caution">
    <text evidence="9">The sequence shown here is derived from an EMBL/GenBank/DDBJ whole genome shotgun (WGS) entry which is preliminary data.</text>
</comment>
<dbReference type="InterPro" id="IPR003439">
    <property type="entry name" value="ABC_transporter-like_ATP-bd"/>
</dbReference>
<gene>
    <name evidence="9" type="ORF">FKG95_28950</name>
</gene>
<feature type="domain" description="ABC transporter" evidence="8">
    <location>
        <begin position="40"/>
        <end position="277"/>
    </location>
</feature>
<evidence type="ECO:0000256" key="1">
    <source>
        <dbReference type="ARBA" id="ARBA00005417"/>
    </source>
</evidence>
<dbReference type="Gene3D" id="3.40.50.300">
    <property type="entry name" value="P-loop containing nucleotide triphosphate hydrolases"/>
    <property type="match status" value="1"/>
</dbReference>
<dbReference type="InterPro" id="IPR017871">
    <property type="entry name" value="ABC_transporter-like_CS"/>
</dbReference>
<dbReference type="GO" id="GO:0005886">
    <property type="term" value="C:plasma membrane"/>
    <property type="evidence" value="ECO:0007669"/>
    <property type="project" value="UniProtKB-SubCell"/>
</dbReference>
<protein>
    <recommendedName>
        <fullName evidence="7">Quaternary amine transport ATP-binding protein</fullName>
        <ecNumber evidence="7">7.6.2.9</ecNumber>
    </recommendedName>
</protein>
<evidence type="ECO:0000256" key="2">
    <source>
        <dbReference type="ARBA" id="ARBA00022448"/>
    </source>
</evidence>
<dbReference type="GO" id="GO:0031460">
    <property type="term" value="P:glycine betaine transport"/>
    <property type="evidence" value="ECO:0007669"/>
    <property type="project" value="InterPro"/>
</dbReference>
<name>A0A545STP5_9PROT</name>
<dbReference type="Proteomes" id="UP000315252">
    <property type="component" value="Unassembled WGS sequence"/>
</dbReference>
<dbReference type="SMART" id="SM00382">
    <property type="entry name" value="AAA"/>
    <property type="match status" value="1"/>
</dbReference>
<dbReference type="GO" id="GO:0006970">
    <property type="term" value="P:response to osmotic stress"/>
    <property type="evidence" value="ECO:0007669"/>
    <property type="project" value="UniProtKB-ARBA"/>
</dbReference>
<dbReference type="GO" id="GO:0016887">
    <property type="term" value="F:ATP hydrolysis activity"/>
    <property type="evidence" value="ECO:0007669"/>
    <property type="project" value="UniProtKB-UniRule"/>
</dbReference>
<organism evidence="9 10">
    <name type="scientific">Denitrobaculum tricleocarpae</name>
    <dbReference type="NCBI Taxonomy" id="2591009"/>
    <lineage>
        <taxon>Bacteria</taxon>
        <taxon>Pseudomonadati</taxon>
        <taxon>Pseudomonadota</taxon>
        <taxon>Alphaproteobacteria</taxon>
        <taxon>Rhodospirillales</taxon>
        <taxon>Rhodospirillaceae</taxon>
        <taxon>Denitrobaculum</taxon>
    </lineage>
</organism>
<evidence type="ECO:0000313" key="9">
    <source>
        <dbReference type="EMBL" id="TQV68335.1"/>
    </source>
</evidence>
<comment type="subunit">
    <text evidence="6">The complex is probably composed of two ATP-binding proteins (TmoW), two transmembrane proteins (TmoV) and a solute-binding protein (TmoX).</text>
</comment>
<evidence type="ECO:0000256" key="3">
    <source>
        <dbReference type="ARBA" id="ARBA00022741"/>
    </source>
</evidence>
<proteinExistence type="inferred from homology"/>
<accession>A0A545STP5</accession>
<evidence type="ECO:0000259" key="8">
    <source>
        <dbReference type="PROSITE" id="PS50893"/>
    </source>
</evidence>
<dbReference type="InterPro" id="IPR003593">
    <property type="entry name" value="AAA+_ATPase"/>
</dbReference>
<dbReference type="GO" id="GO:0015418">
    <property type="term" value="F:ABC-type quaternary ammonium compound transporting activity"/>
    <property type="evidence" value="ECO:0007669"/>
    <property type="project" value="UniProtKB-EC"/>
</dbReference>
<reference evidence="9 10" key="1">
    <citation type="submission" date="2019-06" db="EMBL/GenBank/DDBJ databases">
        <title>Whole genome sequence for Rhodospirillaceae sp. R148.</title>
        <authorList>
            <person name="Wang G."/>
        </authorList>
    </citation>
    <scope>NUCLEOTIDE SEQUENCE [LARGE SCALE GENOMIC DNA]</scope>
    <source>
        <strain evidence="9 10">R148</strain>
    </source>
</reference>
<keyword evidence="7" id="KW-0997">Cell inner membrane</keyword>
<dbReference type="GO" id="GO:0006865">
    <property type="term" value="P:amino acid transport"/>
    <property type="evidence" value="ECO:0007669"/>
    <property type="project" value="UniProtKB-UniRule"/>
</dbReference>
<dbReference type="AlphaFoldDB" id="A0A545STP5"/>
<dbReference type="EMBL" id="VHSH01000022">
    <property type="protein sequence ID" value="TQV68335.1"/>
    <property type="molecule type" value="Genomic_DNA"/>
</dbReference>
<dbReference type="PANTHER" id="PTHR43869">
    <property type="entry name" value="GLYCINE BETAINE/PROLINE BETAINE TRANSPORT SYSTEM ATP-BINDING PROTEIN PROV"/>
    <property type="match status" value="1"/>
</dbReference>
<keyword evidence="2 7" id="KW-0813">Transport</keyword>
<sequence>MEKPVKLACRSVWKLYGPNAADFPDVKNVMTQKSHSERHLELTGEQIRAAGLIGAVRAANVEIREGEIFVIMGLSGSGKSTLVRCLSRLIEPTAGEVLFEGRDLLSMPERELIEVRRRKMGMVFQQFALLPHLTVLQNVAFPLEVQGAAKAEREARAREVIELVGLKGRESYFPRELSGGQQQRVGIARSLAVEPDLWFLDEPFSALDPLIRREMQDEFLRLQSMLHKTIVFITHDFDEAIRLADRIAIMQDGEIIQTATPEELVLNPATDYVAEFTRHIPRAKILTARSVMTPSVMTPSMMAGGPAPEIHAGDVQADDRIEAIAERIEAADSPFRVLEEGEVIGSIDRQAVIDVLVGRDPVRRDPVRRDPVGREGAG</sequence>
<dbReference type="InterPro" id="IPR051921">
    <property type="entry name" value="ABC_osmolyte_uptake_ATP-bind"/>
</dbReference>
<dbReference type="PANTHER" id="PTHR43869:SF1">
    <property type="entry name" value="GLYCINE BETAINE_PROLINE BETAINE TRANSPORT SYSTEM ATP-BINDING PROTEIN PROV"/>
    <property type="match status" value="1"/>
</dbReference>
<evidence type="ECO:0000256" key="6">
    <source>
        <dbReference type="ARBA" id="ARBA00061968"/>
    </source>
</evidence>
<evidence type="ECO:0000256" key="7">
    <source>
        <dbReference type="RuleBase" id="RU369116"/>
    </source>
</evidence>
<dbReference type="PROSITE" id="PS50893">
    <property type="entry name" value="ABC_TRANSPORTER_2"/>
    <property type="match status" value="1"/>
</dbReference>
<dbReference type="NCBIfam" id="TIGR01186">
    <property type="entry name" value="proV"/>
    <property type="match status" value="1"/>
</dbReference>
<evidence type="ECO:0000256" key="4">
    <source>
        <dbReference type="ARBA" id="ARBA00022840"/>
    </source>
</evidence>